<evidence type="ECO:0000313" key="3">
    <source>
        <dbReference type="EMBL" id="CAA0829688.1"/>
    </source>
</evidence>
<dbReference type="Proteomes" id="UP001153555">
    <property type="component" value="Unassembled WGS sequence"/>
</dbReference>
<sequence>MEFWGKNSELPLVFAAYENRWAEVKSGETLKVAPVDGLILHLSQANVGELKNEKNNRTIVSLFVNIDGKKLVLGTLFTDKLPQQHFDLAFNREFELSHKCKSGSVYFYGYWAVNPDEYPLSNSSSEEDDEDIPVNIANSAKSESKAKEKKPADGEKGNASKEKKSDSGKGKAVVSETESGSSDEDLISEDDDEDEDDSEDEDSSDDESDESEEEETPPKKAETSKKRPVKSATKTPVPDKKAKSTPQRTEDLSPRKVWNCTQKPSMVVESNMDSV</sequence>
<dbReference type="Gene3D" id="2.60.120.340">
    <property type="entry name" value="Nucleoplasmin core domain"/>
    <property type="match status" value="1"/>
</dbReference>
<evidence type="ECO:0000256" key="1">
    <source>
        <dbReference type="SAM" id="MobiDB-lite"/>
    </source>
</evidence>
<organism evidence="3 4">
    <name type="scientific">Striga hermonthica</name>
    <name type="common">Purple witchweed</name>
    <name type="synonym">Buchnera hermonthica</name>
    <dbReference type="NCBI Taxonomy" id="68872"/>
    <lineage>
        <taxon>Eukaryota</taxon>
        <taxon>Viridiplantae</taxon>
        <taxon>Streptophyta</taxon>
        <taxon>Embryophyta</taxon>
        <taxon>Tracheophyta</taxon>
        <taxon>Spermatophyta</taxon>
        <taxon>Magnoliopsida</taxon>
        <taxon>eudicotyledons</taxon>
        <taxon>Gunneridae</taxon>
        <taxon>Pentapetalae</taxon>
        <taxon>asterids</taxon>
        <taxon>lamiids</taxon>
        <taxon>Lamiales</taxon>
        <taxon>Orobanchaceae</taxon>
        <taxon>Buchnereae</taxon>
        <taxon>Striga</taxon>
    </lineage>
</organism>
<evidence type="ECO:0000313" key="4">
    <source>
        <dbReference type="Proteomes" id="UP001153555"/>
    </source>
</evidence>
<feature type="domain" description="Nucleoplasmin-like" evidence="2">
    <location>
        <begin position="22"/>
        <end position="111"/>
    </location>
</feature>
<dbReference type="EMBL" id="CACSLK010027789">
    <property type="protein sequence ID" value="CAA0829688.1"/>
    <property type="molecule type" value="Genomic_DNA"/>
</dbReference>
<keyword evidence="4" id="KW-1185">Reference proteome</keyword>
<reference evidence="3" key="1">
    <citation type="submission" date="2019-12" db="EMBL/GenBank/DDBJ databases">
        <authorList>
            <person name="Scholes J."/>
        </authorList>
    </citation>
    <scope>NUCLEOTIDE SEQUENCE</scope>
</reference>
<proteinExistence type="predicted"/>
<feature type="compositionally biased region" description="Basic and acidic residues" evidence="1">
    <location>
        <begin position="142"/>
        <end position="169"/>
    </location>
</feature>
<gene>
    <name evidence="3" type="ORF">SHERM_25207</name>
</gene>
<name>A0A9N7NIL7_STRHE</name>
<dbReference type="AlphaFoldDB" id="A0A9N7NIL7"/>
<dbReference type="InterPro" id="IPR041232">
    <property type="entry name" value="NPL"/>
</dbReference>
<dbReference type="OrthoDB" id="2019803at2759"/>
<protein>
    <submittedName>
        <fullName evidence="3">Histone deacetylase HDT1</fullName>
    </submittedName>
</protein>
<feature type="compositionally biased region" description="Acidic residues" evidence="1">
    <location>
        <begin position="181"/>
        <end position="215"/>
    </location>
</feature>
<feature type="compositionally biased region" description="Basic and acidic residues" evidence="1">
    <location>
        <begin position="216"/>
        <end position="225"/>
    </location>
</feature>
<comment type="caution">
    <text evidence="3">The sequence shown here is derived from an EMBL/GenBank/DDBJ whole genome shotgun (WGS) entry which is preliminary data.</text>
</comment>
<evidence type="ECO:0000259" key="2">
    <source>
        <dbReference type="Pfam" id="PF17800"/>
    </source>
</evidence>
<feature type="region of interest" description="Disordered" evidence="1">
    <location>
        <begin position="137"/>
        <end position="275"/>
    </location>
</feature>
<dbReference type="Pfam" id="PF17800">
    <property type="entry name" value="NPL"/>
    <property type="match status" value="1"/>
</dbReference>
<feature type="compositionally biased region" description="Basic and acidic residues" evidence="1">
    <location>
        <begin position="237"/>
        <end position="254"/>
    </location>
</feature>
<accession>A0A9N7NIL7</accession>